<dbReference type="Gene3D" id="3.10.310.70">
    <property type="match status" value="1"/>
</dbReference>
<evidence type="ECO:0000313" key="4">
    <source>
        <dbReference type="Proteomes" id="UP000650582"/>
    </source>
</evidence>
<name>A0A8H7HEL3_9AGAM</name>
<sequence length="649" mass="69733">MKRQFLLRSSLLWTLGYSLIPLTYALSPPDVLILNATIHTMDRAGTVLSPGAIAFRNGVITCIGKQDELYAVCDDAHGANKTIDAGGRTLIPGLIDSHLHPLQAASFMLGCSLGYQKLNEEGLRRIVQACVDRDSSRGIPAHGDSPLTVSDWDREGFTDISGPANATMLDKVNTTRPIVVIATSQHGRWTNTRVLNLSGINASTPDPADGRIVRDKNGFPSGVFEEGATNLINLGPGTPPPMPPIEVAQVALAMLASKGITSFMDAVAFPTDVWRNLNRADALTARVWNAVGGLGASSAQSIAQAAKDAFDQWDDGELIANRPSAMWRHAKVFIDGILSAVSQSAGLIEPYFIKNATDQWVSGTNLGIYNFNTTELRDILVQSFAVGINLHIHADGDGAVRRLFDAIEGLDAPLKDNQLGIAHAEIVHPDDLAKFTSLNARAIMSYQWAQPGTAWNNDTRNSLTAARMEFAEPFKPVTDAGSSVVYGSDWPVDPLDPFLALKAGVTRSGDPLNPNSPANFSSQYTGRFNSQEGLSRMEAMRGMTTYGSEWLNASQSIGTLEVGKFADIVVLDKPFFDEASVPDEELGRNKVLLTIVGGRPVFVDEGASFVPGGWCSICSNYTALLQSVTAQVPGIVPRHISKRGCGHAH</sequence>
<dbReference type="Gene3D" id="2.30.40.10">
    <property type="entry name" value="Urease, subunit C, domain 1"/>
    <property type="match status" value="1"/>
</dbReference>
<dbReference type="AlphaFoldDB" id="A0A8H7HEL3"/>
<protein>
    <submittedName>
        <fullName evidence="3">Amidohydrolase family</fullName>
    </submittedName>
</protein>
<dbReference type="Gene3D" id="3.20.20.140">
    <property type="entry name" value="Metal-dependent hydrolases"/>
    <property type="match status" value="1"/>
</dbReference>
<dbReference type="SUPFAM" id="SSF51556">
    <property type="entry name" value="Metallo-dependent hydrolases"/>
    <property type="match status" value="1"/>
</dbReference>
<dbReference type="InterPro" id="IPR011059">
    <property type="entry name" value="Metal-dep_hydrolase_composite"/>
</dbReference>
<evidence type="ECO:0000256" key="1">
    <source>
        <dbReference type="SAM" id="SignalP"/>
    </source>
</evidence>
<dbReference type="Pfam" id="PF07969">
    <property type="entry name" value="Amidohydro_3"/>
    <property type="match status" value="1"/>
</dbReference>
<accession>A0A8H7HEL3</accession>
<dbReference type="Proteomes" id="UP000650582">
    <property type="component" value="Unassembled WGS sequence"/>
</dbReference>
<reference evidence="3" key="1">
    <citation type="submission" date="2020-09" db="EMBL/GenBank/DDBJ databases">
        <title>Comparative genome analyses of four rice-infecting Rhizoctonia solani isolates reveal extensive enrichment of homogalacturonan modification genes.</title>
        <authorList>
            <person name="Lee D.-Y."/>
            <person name="Jeon J."/>
            <person name="Kim K.-T."/>
            <person name="Cheong K."/>
            <person name="Song H."/>
            <person name="Choi G."/>
            <person name="Ko J."/>
            <person name="Opiyo S.O."/>
            <person name="Zuo S."/>
            <person name="Madhav S."/>
            <person name="Lee Y.-H."/>
            <person name="Wang G.-L."/>
        </authorList>
    </citation>
    <scope>NUCLEOTIDE SEQUENCE</scope>
    <source>
        <strain evidence="3">AG1-IA YN-7</strain>
    </source>
</reference>
<dbReference type="EMBL" id="JACYCC010000021">
    <property type="protein sequence ID" value="KAF8685567.1"/>
    <property type="molecule type" value="Genomic_DNA"/>
</dbReference>
<feature type="chain" id="PRO_5034850078" evidence="1">
    <location>
        <begin position="26"/>
        <end position="649"/>
    </location>
</feature>
<dbReference type="GO" id="GO:0016810">
    <property type="term" value="F:hydrolase activity, acting on carbon-nitrogen (but not peptide) bonds"/>
    <property type="evidence" value="ECO:0007669"/>
    <property type="project" value="InterPro"/>
</dbReference>
<dbReference type="InterPro" id="IPR032466">
    <property type="entry name" value="Metal_Hydrolase"/>
</dbReference>
<feature type="domain" description="Amidohydrolase 3" evidence="2">
    <location>
        <begin position="81"/>
        <end position="602"/>
    </location>
</feature>
<dbReference type="PANTHER" id="PTHR22642">
    <property type="entry name" value="IMIDAZOLONEPROPIONASE"/>
    <property type="match status" value="1"/>
</dbReference>
<evidence type="ECO:0000259" key="2">
    <source>
        <dbReference type="Pfam" id="PF07969"/>
    </source>
</evidence>
<dbReference type="SUPFAM" id="SSF51338">
    <property type="entry name" value="Composite domain of metallo-dependent hydrolases"/>
    <property type="match status" value="1"/>
</dbReference>
<organism evidence="3 4">
    <name type="scientific">Rhizoctonia solani</name>
    <dbReference type="NCBI Taxonomy" id="456999"/>
    <lineage>
        <taxon>Eukaryota</taxon>
        <taxon>Fungi</taxon>
        <taxon>Dikarya</taxon>
        <taxon>Basidiomycota</taxon>
        <taxon>Agaricomycotina</taxon>
        <taxon>Agaricomycetes</taxon>
        <taxon>Cantharellales</taxon>
        <taxon>Ceratobasidiaceae</taxon>
        <taxon>Rhizoctonia</taxon>
    </lineage>
</organism>
<dbReference type="PANTHER" id="PTHR22642:SF2">
    <property type="entry name" value="PROTEIN LONG AFTER FAR-RED 3"/>
    <property type="match status" value="1"/>
</dbReference>
<feature type="signal peptide" evidence="1">
    <location>
        <begin position="1"/>
        <end position="25"/>
    </location>
</feature>
<proteinExistence type="predicted"/>
<gene>
    <name evidence="3" type="ORF">RHS04_00435</name>
</gene>
<comment type="caution">
    <text evidence="3">The sequence shown here is derived from an EMBL/GenBank/DDBJ whole genome shotgun (WGS) entry which is preliminary data.</text>
</comment>
<evidence type="ECO:0000313" key="3">
    <source>
        <dbReference type="EMBL" id="KAF8685567.1"/>
    </source>
</evidence>
<keyword evidence="1" id="KW-0732">Signal</keyword>
<dbReference type="InterPro" id="IPR013108">
    <property type="entry name" value="Amidohydro_3"/>
</dbReference>
<keyword evidence="3" id="KW-0378">Hydrolase</keyword>